<dbReference type="GeneID" id="78230957"/>
<evidence type="ECO:0000313" key="1">
    <source>
        <dbReference type="EMBL" id="EFW05376.1"/>
    </source>
</evidence>
<dbReference type="HOGENOM" id="CLU_144705_0_0_9"/>
<name>E7G986_9FIRM</name>
<dbReference type="Proteomes" id="UP000003157">
    <property type="component" value="Unassembled WGS sequence"/>
</dbReference>
<reference evidence="1 2" key="1">
    <citation type="submission" date="2010-12" db="EMBL/GenBank/DDBJ databases">
        <title>The Genome Sequence of Coprobacillus sp. strain 29_1.</title>
        <authorList>
            <consortium name="The Broad Institute Genome Sequencing Platform"/>
            <person name="Earl A."/>
            <person name="Ward D."/>
            <person name="Feldgarden M."/>
            <person name="Gevers D."/>
            <person name="Daigneault M."/>
            <person name="Sibley C.D."/>
            <person name="White A."/>
            <person name="Strauss J."/>
            <person name="Allen-Vercoe E."/>
            <person name="Young S.K."/>
            <person name="Zeng Q."/>
            <person name="Gargeya S."/>
            <person name="Fitzgerald M."/>
            <person name="Haas B."/>
            <person name="Abouelleil A."/>
            <person name="Alvarado L."/>
            <person name="Arachchi H.M."/>
            <person name="Berlin A."/>
            <person name="Brown A."/>
            <person name="Chapman S.B."/>
            <person name="Chen Z."/>
            <person name="Dunbar C."/>
            <person name="Freedman E."/>
            <person name="Gearin G."/>
            <person name="Gellesch M."/>
            <person name="Goldberg J."/>
            <person name="Griggs A."/>
            <person name="Gujja S."/>
            <person name="Heilman E."/>
            <person name="Heiman D."/>
            <person name="Howarth C."/>
            <person name="Larson L."/>
            <person name="Lui A."/>
            <person name="MacDonald P.J.P."/>
            <person name="Mehta T."/>
            <person name="Montmayeur A."/>
            <person name="Murphy C."/>
            <person name="Neiman D."/>
            <person name="Pearson M."/>
            <person name="Priest M."/>
            <person name="Roberts A."/>
            <person name="Saif S."/>
            <person name="Shea T."/>
            <person name="Shenoy N."/>
            <person name="Sisk P."/>
            <person name="Stolte C."/>
            <person name="Sykes S."/>
            <person name="White J."/>
            <person name="Yandava C."/>
            <person name="Nusbaum C."/>
            <person name="Birren B."/>
        </authorList>
    </citation>
    <scope>NUCLEOTIDE SEQUENCE [LARGE SCALE GENOMIC DNA]</scope>
    <source>
        <strain evidence="1 2">29_1</strain>
    </source>
</reference>
<comment type="caution">
    <text evidence="1">The sequence shown here is derived from an EMBL/GenBank/DDBJ whole genome shotgun (WGS) entry which is preliminary data.</text>
</comment>
<dbReference type="RefSeq" id="WP_008788440.1">
    <property type="nucleotide sequence ID" value="NZ_AKCB01000002.1"/>
</dbReference>
<evidence type="ECO:0000313" key="2">
    <source>
        <dbReference type="Proteomes" id="UP000003157"/>
    </source>
</evidence>
<dbReference type="AlphaFoldDB" id="E7G986"/>
<accession>E7G986</accession>
<gene>
    <name evidence="1" type="ORF">HMPREF9488_01324</name>
</gene>
<dbReference type="OrthoDB" id="1690493at2"/>
<organism evidence="1 2">
    <name type="scientific">Coprobacillus cateniformis</name>
    <dbReference type="NCBI Taxonomy" id="100884"/>
    <lineage>
        <taxon>Bacteria</taxon>
        <taxon>Bacillati</taxon>
        <taxon>Bacillota</taxon>
        <taxon>Erysipelotrichia</taxon>
        <taxon>Erysipelotrichales</taxon>
        <taxon>Coprobacillaceae</taxon>
        <taxon>Coprobacillus</taxon>
    </lineage>
</organism>
<keyword evidence="2" id="KW-1185">Reference proteome</keyword>
<dbReference type="eggNOG" id="ENOG5032TS2">
    <property type="taxonomic scope" value="Bacteria"/>
</dbReference>
<proteinExistence type="predicted"/>
<protein>
    <submittedName>
        <fullName evidence="1">Uncharacterized protein</fullName>
    </submittedName>
</protein>
<dbReference type="STRING" id="100884.GCA_000269565_03167"/>
<sequence length="148" mass="17736">MEYKAIIKSMKEYIMGCPYLDELITTYENDIKSWFLEEGPNHKENISQHYVDGNTERILRFSFSILLSKSQDLKISIEESGFYELFQSWIEDNNNLRIFPILRDGILPLSIELLTTGYFIDLKQVEDIMKYQIQLQFKYEKENEKWIV</sequence>
<dbReference type="EMBL" id="ADKX01000024">
    <property type="protein sequence ID" value="EFW05376.1"/>
    <property type="molecule type" value="Genomic_DNA"/>
</dbReference>